<gene>
    <name evidence="8" type="ORF">JXQ802_LOCUS13449</name>
    <name evidence="7" type="ORF">PYM288_LOCUS8972</name>
</gene>
<sequence length="498" mass="55046">MMIFLTSLLCETLSPRISSSFLSVRILPYITGISFRTIKMSTKNFVNFDQSKCVDKKWGHQHIMSSFATYPMESVRDEVQKSPITPPTISPKYDSNLMSTVIEWHGKKDVRVSQRPRPIITDDTDAIIHVTSSTICGSDLHMYNGDMKGMKAKDIIGHECMGIVESVGSNVKNIKVGDRVVVSAPIACGQCEYCKTGMFSLCDVTNDSKVMEKLYGHRICGAFGYSHLTGGYDGCQAEWVRVPFADVNLLKIENNRLTDEQVLFLSDIVCTAWHANVMGGVGPGTTVAIWGAGPVGLLSVMWAKYRGAKRIFSIDCIEERLAKARSQGAETIDFSKVDVIDTMQKMLPGGPDVCIDAVGFRYTKGLVHKIQRAVFLETDTPEILGEAVTVVRKGGTIAVIGDYFLTANMFPIGAFMEKAVTMRGGQLYCQSYWHDLLKIIENGEVDPTFIITHTMELSRADEAYKMFDEKSDGTIKVVLKTAFAAIQQTTSGVETITF</sequence>
<dbReference type="Pfam" id="PF00107">
    <property type="entry name" value="ADH_zinc_N"/>
    <property type="match status" value="1"/>
</dbReference>
<dbReference type="PANTHER" id="PTHR42813">
    <property type="entry name" value="ZINC-TYPE ALCOHOL DEHYDROGENASE-LIKE"/>
    <property type="match status" value="1"/>
</dbReference>
<comment type="similarity">
    <text evidence="5">Belongs to the zinc-containing alcohol dehydrogenase family.</text>
</comment>
<dbReference type="PANTHER" id="PTHR42813:SF1">
    <property type="entry name" value="DEHYDROGENASE, PUTATIVE (AFU_ORTHOLOGUE AFUA_5G03930)-RELATED"/>
    <property type="match status" value="1"/>
</dbReference>
<dbReference type="EMBL" id="CAJNOL010000290">
    <property type="protein sequence ID" value="CAF0986348.1"/>
    <property type="molecule type" value="Genomic_DNA"/>
</dbReference>
<keyword evidence="4" id="KW-0560">Oxidoreductase</keyword>
<dbReference type="InterPro" id="IPR036291">
    <property type="entry name" value="NAD(P)-bd_dom_sf"/>
</dbReference>
<dbReference type="PROSITE" id="PS00059">
    <property type="entry name" value="ADH_ZINC"/>
    <property type="match status" value="1"/>
</dbReference>
<evidence type="ECO:0000256" key="5">
    <source>
        <dbReference type="RuleBase" id="RU361277"/>
    </source>
</evidence>
<evidence type="ECO:0000256" key="3">
    <source>
        <dbReference type="ARBA" id="ARBA00022833"/>
    </source>
</evidence>
<dbReference type="AlphaFoldDB" id="A0A814FRL3"/>
<evidence type="ECO:0000256" key="4">
    <source>
        <dbReference type="ARBA" id="ARBA00023002"/>
    </source>
</evidence>
<protein>
    <recommendedName>
        <fullName evidence="6">Enoyl reductase (ER) domain-containing protein</fullName>
    </recommendedName>
</protein>
<comment type="cofactor">
    <cofactor evidence="1 5">
        <name>Zn(2+)</name>
        <dbReference type="ChEBI" id="CHEBI:29105"/>
    </cofactor>
</comment>
<evidence type="ECO:0000256" key="2">
    <source>
        <dbReference type="ARBA" id="ARBA00022723"/>
    </source>
</evidence>
<dbReference type="Proteomes" id="UP000663870">
    <property type="component" value="Unassembled WGS sequence"/>
</dbReference>
<dbReference type="InterPro" id="IPR011032">
    <property type="entry name" value="GroES-like_sf"/>
</dbReference>
<dbReference type="Pfam" id="PF08240">
    <property type="entry name" value="ADH_N"/>
    <property type="match status" value="1"/>
</dbReference>
<dbReference type="InterPro" id="IPR002328">
    <property type="entry name" value="ADH_Zn_CS"/>
</dbReference>
<name>A0A814FRL3_9BILA</name>
<evidence type="ECO:0000313" key="8">
    <source>
        <dbReference type="EMBL" id="CAF0986348.1"/>
    </source>
</evidence>
<evidence type="ECO:0000259" key="6">
    <source>
        <dbReference type="SMART" id="SM00829"/>
    </source>
</evidence>
<evidence type="ECO:0000256" key="1">
    <source>
        <dbReference type="ARBA" id="ARBA00001947"/>
    </source>
</evidence>
<keyword evidence="2 5" id="KW-0479">Metal-binding</keyword>
<dbReference type="Gene3D" id="3.40.50.720">
    <property type="entry name" value="NAD(P)-binding Rossmann-like Domain"/>
    <property type="match status" value="1"/>
</dbReference>
<dbReference type="InterPro" id="IPR020843">
    <property type="entry name" value="ER"/>
</dbReference>
<dbReference type="EMBL" id="CAJNOH010000125">
    <property type="protein sequence ID" value="CAF0889837.1"/>
    <property type="molecule type" value="Genomic_DNA"/>
</dbReference>
<reference evidence="8" key="1">
    <citation type="submission" date="2021-02" db="EMBL/GenBank/DDBJ databases">
        <authorList>
            <person name="Nowell W R."/>
        </authorList>
    </citation>
    <scope>NUCLEOTIDE SEQUENCE</scope>
</reference>
<accession>A0A814FRL3</accession>
<dbReference type="CDD" id="cd08283">
    <property type="entry name" value="FDH_like_1"/>
    <property type="match status" value="1"/>
</dbReference>
<evidence type="ECO:0000313" key="9">
    <source>
        <dbReference type="Proteomes" id="UP000663870"/>
    </source>
</evidence>
<keyword evidence="3 5" id="KW-0862">Zinc</keyword>
<dbReference type="GO" id="GO:0008270">
    <property type="term" value="F:zinc ion binding"/>
    <property type="evidence" value="ECO:0007669"/>
    <property type="project" value="InterPro"/>
</dbReference>
<keyword evidence="9" id="KW-1185">Reference proteome</keyword>
<evidence type="ECO:0000313" key="7">
    <source>
        <dbReference type="EMBL" id="CAF0889837.1"/>
    </source>
</evidence>
<dbReference type="SUPFAM" id="SSF51735">
    <property type="entry name" value="NAD(P)-binding Rossmann-fold domains"/>
    <property type="match status" value="1"/>
</dbReference>
<dbReference type="InterPro" id="IPR013149">
    <property type="entry name" value="ADH-like_C"/>
</dbReference>
<comment type="caution">
    <text evidence="8">The sequence shown here is derived from an EMBL/GenBank/DDBJ whole genome shotgun (WGS) entry which is preliminary data.</text>
</comment>
<dbReference type="InterPro" id="IPR013154">
    <property type="entry name" value="ADH-like_N"/>
</dbReference>
<dbReference type="Proteomes" id="UP000663854">
    <property type="component" value="Unassembled WGS sequence"/>
</dbReference>
<dbReference type="Gene3D" id="3.90.180.10">
    <property type="entry name" value="Medium-chain alcohol dehydrogenases, catalytic domain"/>
    <property type="match status" value="1"/>
</dbReference>
<dbReference type="GO" id="GO:0016491">
    <property type="term" value="F:oxidoreductase activity"/>
    <property type="evidence" value="ECO:0007669"/>
    <property type="project" value="UniProtKB-KW"/>
</dbReference>
<organism evidence="8 9">
    <name type="scientific">Rotaria sordida</name>
    <dbReference type="NCBI Taxonomy" id="392033"/>
    <lineage>
        <taxon>Eukaryota</taxon>
        <taxon>Metazoa</taxon>
        <taxon>Spiralia</taxon>
        <taxon>Gnathifera</taxon>
        <taxon>Rotifera</taxon>
        <taxon>Eurotatoria</taxon>
        <taxon>Bdelloidea</taxon>
        <taxon>Philodinida</taxon>
        <taxon>Philodinidae</taxon>
        <taxon>Rotaria</taxon>
    </lineage>
</organism>
<dbReference type="SMART" id="SM00829">
    <property type="entry name" value="PKS_ER"/>
    <property type="match status" value="1"/>
</dbReference>
<dbReference type="SUPFAM" id="SSF50129">
    <property type="entry name" value="GroES-like"/>
    <property type="match status" value="1"/>
</dbReference>
<proteinExistence type="inferred from homology"/>
<feature type="domain" description="Enoyl reductase (ER)" evidence="6">
    <location>
        <begin position="106"/>
        <end position="479"/>
    </location>
</feature>